<dbReference type="GO" id="GO:0016987">
    <property type="term" value="F:sigma factor activity"/>
    <property type="evidence" value="ECO:0007669"/>
    <property type="project" value="UniProtKB-KW"/>
</dbReference>
<keyword evidence="2" id="KW-0731">Sigma factor</keyword>
<organism evidence="6 7">
    <name type="scientific">Lactiplantibacillus mudanjiangensis</name>
    <dbReference type="NCBI Taxonomy" id="1296538"/>
    <lineage>
        <taxon>Bacteria</taxon>
        <taxon>Bacillati</taxon>
        <taxon>Bacillota</taxon>
        <taxon>Bacilli</taxon>
        <taxon>Lactobacillales</taxon>
        <taxon>Lactobacillaceae</taxon>
        <taxon>Lactiplantibacillus</taxon>
    </lineage>
</organism>
<dbReference type="Pfam" id="PF04542">
    <property type="entry name" value="Sigma70_r2"/>
    <property type="match status" value="1"/>
</dbReference>
<dbReference type="SUPFAM" id="SSF88946">
    <property type="entry name" value="Sigma2 domain of RNA polymerase sigma factors"/>
    <property type="match status" value="1"/>
</dbReference>
<dbReference type="EMBL" id="UYIG01000112">
    <property type="protein sequence ID" value="VDG28420.1"/>
    <property type="molecule type" value="Genomic_DNA"/>
</dbReference>
<evidence type="ECO:0000256" key="2">
    <source>
        <dbReference type="ARBA" id="ARBA00023082"/>
    </source>
</evidence>
<keyword evidence="7" id="KW-1185">Reference proteome</keyword>
<evidence type="ECO:0000259" key="5">
    <source>
        <dbReference type="Pfam" id="PF04542"/>
    </source>
</evidence>
<keyword evidence="3" id="KW-0238">DNA-binding</keyword>
<dbReference type="AlphaFoldDB" id="A0A660E2M5"/>
<keyword evidence="6" id="KW-0240">DNA-directed RNA polymerase</keyword>
<dbReference type="GO" id="GO:0006352">
    <property type="term" value="P:DNA-templated transcription initiation"/>
    <property type="evidence" value="ECO:0007669"/>
    <property type="project" value="InterPro"/>
</dbReference>
<protein>
    <submittedName>
        <fullName evidence="6">DNA-directed RNA polymerase [Lactobacillus sp.]</fullName>
    </submittedName>
</protein>
<keyword evidence="1" id="KW-0805">Transcription regulation</keyword>
<evidence type="ECO:0000256" key="1">
    <source>
        <dbReference type="ARBA" id="ARBA00023015"/>
    </source>
</evidence>
<dbReference type="GO" id="GO:0003677">
    <property type="term" value="F:DNA binding"/>
    <property type="evidence" value="ECO:0007669"/>
    <property type="project" value="UniProtKB-KW"/>
</dbReference>
<dbReference type="PANTHER" id="PTHR43133:SF8">
    <property type="entry name" value="RNA POLYMERASE SIGMA FACTOR HI_1459-RELATED"/>
    <property type="match status" value="1"/>
</dbReference>
<feature type="domain" description="RNA polymerase sigma-70 region 2" evidence="5">
    <location>
        <begin position="23"/>
        <end position="89"/>
    </location>
</feature>
<dbReference type="RefSeq" id="WP_130846601.1">
    <property type="nucleotide sequence ID" value="NZ_UYIE01000001.1"/>
</dbReference>
<dbReference type="InterPro" id="IPR013325">
    <property type="entry name" value="RNA_pol_sigma_r2"/>
</dbReference>
<dbReference type="Proteomes" id="UP000289996">
    <property type="component" value="Unassembled WGS sequence"/>
</dbReference>
<evidence type="ECO:0000256" key="4">
    <source>
        <dbReference type="ARBA" id="ARBA00023163"/>
    </source>
</evidence>
<sequence>MDEHQLISLAAQGDDQSIAVLTKQYAPVMLKLQRDYFIKNFDHDDWLQEARLTIYRSAVKYDAQQLGSFGTFYRLLLKHRVVDLIRRSQAYKRQPDRDVLSLDLPTEDVQEALLVTHLQPDVTVHVRQVVAAFPLSCSRFEAQVFDGLLAGFSPEAIARQLAVDLAPVMNAVDRCHRKLKQQLAS</sequence>
<dbReference type="InterPro" id="IPR007627">
    <property type="entry name" value="RNA_pol_sigma70_r2"/>
</dbReference>
<dbReference type="Gene3D" id="1.10.1740.10">
    <property type="match status" value="1"/>
</dbReference>
<proteinExistence type="predicted"/>
<evidence type="ECO:0000313" key="7">
    <source>
        <dbReference type="Proteomes" id="UP000289996"/>
    </source>
</evidence>
<name>A0A660E2M5_9LACO</name>
<dbReference type="InterPro" id="IPR039425">
    <property type="entry name" value="RNA_pol_sigma-70-like"/>
</dbReference>
<keyword evidence="4" id="KW-0804">Transcription</keyword>
<reference evidence="6 7" key="1">
    <citation type="submission" date="2018-11" db="EMBL/GenBank/DDBJ databases">
        <authorList>
            <person name="Wuyts S."/>
        </authorList>
    </citation>
    <scope>NUCLEOTIDE SEQUENCE [LARGE SCALE GENOMIC DNA]</scope>
    <source>
        <strain evidence="6">Lactobacillus mudanjiangensis AMBF249</strain>
    </source>
</reference>
<evidence type="ECO:0000256" key="3">
    <source>
        <dbReference type="ARBA" id="ARBA00023125"/>
    </source>
</evidence>
<gene>
    <name evidence="6" type="ORF">MUDAN_MDHGFNIF_00607</name>
</gene>
<dbReference type="PANTHER" id="PTHR43133">
    <property type="entry name" value="RNA POLYMERASE ECF-TYPE SIGMA FACTO"/>
    <property type="match status" value="1"/>
</dbReference>
<evidence type="ECO:0000313" key="6">
    <source>
        <dbReference type="EMBL" id="VDG28420.1"/>
    </source>
</evidence>
<accession>A0A660E2M5</accession>
<dbReference type="OrthoDB" id="1767844at2"/>
<dbReference type="GO" id="GO:0000428">
    <property type="term" value="C:DNA-directed RNA polymerase complex"/>
    <property type="evidence" value="ECO:0007669"/>
    <property type="project" value="UniProtKB-KW"/>
</dbReference>